<reference evidence="4 5" key="1">
    <citation type="submission" date="2025-05" db="UniProtKB">
        <authorList>
            <consortium name="RefSeq"/>
        </authorList>
    </citation>
    <scope>IDENTIFICATION</scope>
</reference>
<dbReference type="RefSeq" id="XP_012944365.1">
    <property type="nucleotide sequence ID" value="XM_013088911.2"/>
</dbReference>
<gene>
    <name evidence="4 5 6 7 8 9 10 11 12" type="primary">LOC101853038</name>
</gene>
<protein>
    <submittedName>
        <fullName evidence="4 5">Uncharacterized protein LOC101853038 isoform X1</fullName>
    </submittedName>
</protein>
<dbReference type="RefSeq" id="XP_012944369.1">
    <property type="nucleotide sequence ID" value="XM_013088915.2"/>
</dbReference>
<proteinExistence type="predicted"/>
<evidence type="ECO:0000313" key="11">
    <source>
        <dbReference type="RefSeq" id="XP_035828662.1"/>
    </source>
</evidence>
<evidence type="ECO:0000313" key="10">
    <source>
        <dbReference type="RefSeq" id="XP_035828661.1"/>
    </source>
</evidence>
<dbReference type="RefSeq" id="XP_012944366.1">
    <property type="nucleotide sequence ID" value="XM_013088912.2"/>
</dbReference>
<feature type="region of interest" description="Disordered" evidence="2">
    <location>
        <begin position="1"/>
        <end position="34"/>
    </location>
</feature>
<organism evidence="3 11">
    <name type="scientific">Aplysia californica</name>
    <name type="common">California sea hare</name>
    <dbReference type="NCBI Taxonomy" id="6500"/>
    <lineage>
        <taxon>Eukaryota</taxon>
        <taxon>Metazoa</taxon>
        <taxon>Spiralia</taxon>
        <taxon>Lophotrochozoa</taxon>
        <taxon>Mollusca</taxon>
        <taxon>Gastropoda</taxon>
        <taxon>Heterobranchia</taxon>
        <taxon>Euthyneura</taxon>
        <taxon>Tectipleura</taxon>
        <taxon>Aplysiida</taxon>
        <taxon>Aplysioidea</taxon>
        <taxon>Aplysiidae</taxon>
        <taxon>Aplysia</taxon>
    </lineage>
</organism>
<evidence type="ECO:0000313" key="7">
    <source>
        <dbReference type="RefSeq" id="XP_012944368.1"/>
    </source>
</evidence>
<evidence type="ECO:0000256" key="2">
    <source>
        <dbReference type="SAM" id="MobiDB-lite"/>
    </source>
</evidence>
<dbReference type="RefSeq" id="XP_012944368.1">
    <property type="nucleotide sequence ID" value="XM_013088914.2"/>
</dbReference>
<keyword evidence="3" id="KW-1185">Reference proteome</keyword>
<evidence type="ECO:0000313" key="5">
    <source>
        <dbReference type="RefSeq" id="XP_012944366.1"/>
    </source>
</evidence>
<sequence length="165" mass="18413">MSKKGSRSNVTKVKSRNSRLESGQEGTLRQRKVSAATMAKWKPISAPLKLTIMTLLEDSMSRFTGHNDDVESVLSDVRRSVSHTLRNLKAPTDDPTDFDRIDSSMATLLEEKERLDKLGENLTEAVQKCKSDVERLENEMENCTPNGTQQVNVHPILKVLSDGVS</sequence>
<feature type="coiled-coil region" evidence="1">
    <location>
        <begin position="105"/>
        <end position="139"/>
    </location>
</feature>
<dbReference type="RefSeq" id="XP_035828659.1">
    <property type="nucleotide sequence ID" value="XM_035972766.1"/>
</dbReference>
<accession>A0ABM1W1W9</accession>
<evidence type="ECO:0000313" key="9">
    <source>
        <dbReference type="RefSeq" id="XP_035828659.1"/>
    </source>
</evidence>
<dbReference type="RefSeq" id="XP_035828661.1">
    <property type="nucleotide sequence ID" value="XM_035972768.1"/>
</dbReference>
<evidence type="ECO:0000256" key="1">
    <source>
        <dbReference type="SAM" id="Coils"/>
    </source>
</evidence>
<keyword evidence="1" id="KW-0175">Coiled coil</keyword>
<evidence type="ECO:0000313" key="3">
    <source>
        <dbReference type="Proteomes" id="UP000694888"/>
    </source>
</evidence>
<dbReference type="Proteomes" id="UP000694888">
    <property type="component" value="Unplaced"/>
</dbReference>
<evidence type="ECO:0000313" key="12">
    <source>
        <dbReference type="RefSeq" id="XP_035828663.1"/>
    </source>
</evidence>
<dbReference type="GeneID" id="101853038"/>
<evidence type="ECO:0000313" key="6">
    <source>
        <dbReference type="RefSeq" id="XP_012944367.1"/>
    </source>
</evidence>
<name>A0ABM1W1W9_APLCA</name>
<dbReference type="RefSeq" id="XP_035828662.1">
    <property type="nucleotide sequence ID" value="XM_035972769.1"/>
</dbReference>
<evidence type="ECO:0000313" key="8">
    <source>
        <dbReference type="RefSeq" id="XP_012944369.1"/>
    </source>
</evidence>
<dbReference type="RefSeq" id="XP_035828663.1">
    <property type="nucleotide sequence ID" value="XM_035972770.1"/>
</dbReference>
<evidence type="ECO:0000313" key="4">
    <source>
        <dbReference type="RefSeq" id="XP_012944365.1"/>
    </source>
</evidence>
<dbReference type="RefSeq" id="XP_012944367.1">
    <property type="nucleotide sequence ID" value="XM_013088913.2"/>
</dbReference>